<feature type="compositionally biased region" description="Basic residues" evidence="7">
    <location>
        <begin position="899"/>
        <end position="908"/>
    </location>
</feature>
<feature type="domain" description="HMG box" evidence="8">
    <location>
        <begin position="1002"/>
        <end position="1070"/>
    </location>
</feature>
<dbReference type="InterPro" id="IPR057646">
    <property type="entry name" value="WD40_WDHD1_1st"/>
</dbReference>
<dbReference type="GO" id="GO:0006281">
    <property type="term" value="P:DNA repair"/>
    <property type="evidence" value="ECO:0007669"/>
    <property type="project" value="TreeGrafter"/>
</dbReference>
<dbReference type="InterPro" id="IPR055339">
    <property type="entry name" value="HMG-box_WDHD1"/>
</dbReference>
<dbReference type="KEGG" id="aplc:110980515"/>
<dbReference type="CDD" id="cd21993">
    <property type="entry name" value="HMG-box_WDHD1"/>
    <property type="match status" value="1"/>
</dbReference>
<dbReference type="SUPFAM" id="SSF47095">
    <property type="entry name" value="HMG-box"/>
    <property type="match status" value="1"/>
</dbReference>
<dbReference type="InterPro" id="IPR048591">
    <property type="entry name" value="WDHD1/CFT4_hel"/>
</dbReference>
<gene>
    <name evidence="10" type="primary">LOC110980515</name>
</gene>
<reference evidence="10" key="1">
    <citation type="submission" date="2025-08" db="UniProtKB">
        <authorList>
            <consortium name="RefSeq"/>
        </authorList>
    </citation>
    <scope>IDENTIFICATION</scope>
</reference>
<accession>A0A8B7YKL6</accession>
<dbReference type="PANTHER" id="PTHR19932:SF10">
    <property type="entry name" value="WD REPEAT AND HMG-BOX DNA-BINDING PROTEIN 1"/>
    <property type="match status" value="1"/>
</dbReference>
<dbReference type="Pfam" id="PF20946">
    <property type="entry name" value="Ctf4_C"/>
    <property type="match status" value="1"/>
</dbReference>
<feature type="repeat" description="WD" evidence="5">
    <location>
        <begin position="131"/>
        <end position="172"/>
    </location>
</feature>
<feature type="compositionally biased region" description="Basic and acidic residues" evidence="7">
    <location>
        <begin position="957"/>
        <end position="967"/>
    </location>
</feature>
<feature type="compositionally biased region" description="Basic and acidic residues" evidence="7">
    <location>
        <begin position="984"/>
        <end position="996"/>
    </location>
</feature>
<evidence type="ECO:0000313" key="10">
    <source>
        <dbReference type="RefSeq" id="XP_022092960.1"/>
    </source>
</evidence>
<dbReference type="InterPro" id="IPR036322">
    <property type="entry name" value="WD40_repeat_dom_sf"/>
</dbReference>
<dbReference type="GO" id="GO:0043596">
    <property type="term" value="C:nuclear replication fork"/>
    <property type="evidence" value="ECO:0007669"/>
    <property type="project" value="TreeGrafter"/>
</dbReference>
<dbReference type="GO" id="GO:0003682">
    <property type="term" value="F:chromatin binding"/>
    <property type="evidence" value="ECO:0007669"/>
    <property type="project" value="TreeGrafter"/>
</dbReference>
<evidence type="ECO:0000256" key="6">
    <source>
        <dbReference type="PROSITE-ProRule" id="PRU00267"/>
    </source>
</evidence>
<dbReference type="InterPro" id="IPR009071">
    <property type="entry name" value="HMG_box_dom"/>
</dbReference>
<feature type="repeat" description="WD" evidence="5">
    <location>
        <begin position="9"/>
        <end position="41"/>
    </location>
</feature>
<feature type="repeat" description="WD" evidence="5">
    <location>
        <begin position="232"/>
        <end position="266"/>
    </location>
</feature>
<feature type="compositionally biased region" description="Polar residues" evidence="7">
    <location>
        <begin position="916"/>
        <end position="941"/>
    </location>
</feature>
<dbReference type="SMART" id="SM00320">
    <property type="entry name" value="WD40"/>
    <property type="match status" value="5"/>
</dbReference>
<evidence type="ECO:0000256" key="7">
    <source>
        <dbReference type="SAM" id="MobiDB-lite"/>
    </source>
</evidence>
<keyword evidence="3" id="KW-0677">Repeat</keyword>
<dbReference type="InterPro" id="IPR019775">
    <property type="entry name" value="WD40_repeat_CS"/>
</dbReference>
<evidence type="ECO:0000256" key="4">
    <source>
        <dbReference type="ARBA" id="ARBA00023242"/>
    </source>
</evidence>
<dbReference type="PROSITE" id="PS50082">
    <property type="entry name" value="WD_REPEATS_2"/>
    <property type="match status" value="3"/>
</dbReference>
<evidence type="ECO:0000256" key="5">
    <source>
        <dbReference type="PROSITE-ProRule" id="PRU00221"/>
    </source>
</evidence>
<dbReference type="Proteomes" id="UP000694845">
    <property type="component" value="Unplaced"/>
</dbReference>
<evidence type="ECO:0000256" key="3">
    <source>
        <dbReference type="ARBA" id="ARBA00022737"/>
    </source>
</evidence>
<dbReference type="Gene3D" id="1.10.30.10">
    <property type="entry name" value="High mobility group box domain"/>
    <property type="match status" value="1"/>
</dbReference>
<dbReference type="PROSITE" id="PS50294">
    <property type="entry name" value="WD_REPEATS_REGION"/>
    <property type="match status" value="2"/>
</dbReference>
<keyword evidence="4 6" id="KW-0539">Nucleus</keyword>
<dbReference type="CTD" id="11169"/>
<keyword evidence="9" id="KW-1185">Reference proteome</keyword>
<dbReference type="Pfam" id="PF24817">
    <property type="entry name" value="WD40_WDHD1_1st"/>
    <property type="match status" value="1"/>
</dbReference>
<sequence length="1073" mass="118825">MPLNKQQMRMGHSEGHTDVCYEETGKHILTCGSDGDIRIWKSMDDDDPESVSVGDVAYAIALKNNRLYTASEANTIQAHTFPEGSPDGIVTRFTAPVTHFCLSQDGEKLLAGASDFSMKCIDIEGTNQKSFHGHNAPVLSVAIDPKNEYIASSSCDGTLKIWNIADQSWEKSVSLIPKCSDVSLSKTLCRLSWKPQSGEFLAVPIEKEVQIYERDSWDVTFTLTPQDVGGFVSLTAWSPCGQFLASANTDGNICIWDIITKKCIDRTKHNKGLAISGMAWNPANGNEIAYTDVMGQVGVLDNVIPPDRKTELQVPVFKQSADLFDDDAVDEDFLDAITQAEVENASKKPVNEEEDGDDVMPIMQHKRIMQIQDDDNSVDGSSRAGDDGVSIASGALDSIVPQPAYEGLKPTPLQKPFIPAATPVHLSSRFMKWNSVGIIRCYETEEESSIDVEFHDTSVHHAMHFDNQLNRTMADLSAEAVLLGSESSGDVQSQVVCYHFASWDNQKEWTTSMPKGENIKTLTLGHGWLAVATDKRLVRLFSIGGMQREVIALPGPVVCIAGHGNQLIIVYHAGTGVPGEQCLGVQLLHVGGRKKCCIVSGDRLPVSPKATLVWLGCLNCVKDVQLNGCLTQSSFWLMFLPYFTSVTPDFGLLYGFSCLATKSRSDHFWVVGLNENPQQLRCIQCKGAPFPPTLPRPAVMILPFQIPLCDLDTEKGIMEEAYWRADTLSKHINYSVSQGYEIDEMCKAQSDREKQDNIMKLFALACRTDREYRAAEICQLMTSQHAVSLAIKYASRSRRMALAERLNQLAQQMMEEVMAADEMEEEEEEHDGYYANTTNSVGRGKNSVERSTLSQSRVLAHHTSRQDGNDEAEKEEEGMEDDGGDYNDDDDGMPEMKSRKAPAIHIKPKKEVITSAFPSSQTRKNPFKRTSSETQVASKGSSVFDGMKKTTKLKAKSPPEKPSEPKQKKGKTQSTLFVNMKSPTPKEKDENVKEVVEESTPSKKTPSAFSYWLSENRSSLAEENAELSESDLIKLATQRWRSLLPEEKKEWGAKAKLLVQSSEADTEPKENAI</sequence>
<keyword evidence="2 5" id="KW-0853">WD repeat</keyword>
<dbReference type="Pfam" id="PF24815">
    <property type="entry name" value="HMG_WDHD1"/>
    <property type="match status" value="1"/>
</dbReference>
<protein>
    <submittedName>
        <fullName evidence="10">WD repeat and HMG-box DNA-binding protein 1-like</fullName>
    </submittedName>
</protein>
<dbReference type="RefSeq" id="XP_022092960.1">
    <property type="nucleotide sequence ID" value="XM_022237268.1"/>
</dbReference>
<dbReference type="Gene3D" id="2.130.10.10">
    <property type="entry name" value="YVTN repeat-like/Quinoprotein amine dehydrogenase"/>
    <property type="match status" value="2"/>
</dbReference>
<dbReference type="InterPro" id="IPR036910">
    <property type="entry name" value="HMG_box_dom_sf"/>
</dbReference>
<dbReference type="GeneID" id="110980515"/>
<evidence type="ECO:0000256" key="2">
    <source>
        <dbReference type="ARBA" id="ARBA00022574"/>
    </source>
</evidence>
<feature type="DNA-binding region" description="HMG box" evidence="6">
    <location>
        <begin position="1002"/>
        <end position="1070"/>
    </location>
</feature>
<dbReference type="InterPro" id="IPR015943">
    <property type="entry name" value="WD40/YVTN_repeat-like_dom_sf"/>
</dbReference>
<feature type="region of interest" description="Disordered" evidence="7">
    <location>
        <begin position="820"/>
        <end position="1008"/>
    </location>
</feature>
<dbReference type="PROSITE" id="PS50118">
    <property type="entry name" value="HMG_BOX_2"/>
    <property type="match status" value="1"/>
</dbReference>
<dbReference type="OMA" id="RYAHTNG"/>
<organism evidence="9 10">
    <name type="scientific">Acanthaster planci</name>
    <name type="common">Crown-of-thorns starfish</name>
    <dbReference type="NCBI Taxonomy" id="133434"/>
    <lineage>
        <taxon>Eukaryota</taxon>
        <taxon>Metazoa</taxon>
        <taxon>Echinodermata</taxon>
        <taxon>Eleutherozoa</taxon>
        <taxon>Asterozoa</taxon>
        <taxon>Asteroidea</taxon>
        <taxon>Valvatacea</taxon>
        <taxon>Valvatida</taxon>
        <taxon>Acanthasteridae</taxon>
        <taxon>Acanthaster</taxon>
    </lineage>
</organism>
<keyword evidence="6" id="KW-0238">DNA-binding</keyword>
<dbReference type="SMART" id="SM00398">
    <property type="entry name" value="HMG"/>
    <property type="match status" value="1"/>
</dbReference>
<dbReference type="GO" id="GO:0000278">
    <property type="term" value="P:mitotic cell cycle"/>
    <property type="evidence" value="ECO:0007669"/>
    <property type="project" value="TreeGrafter"/>
</dbReference>
<dbReference type="OrthoDB" id="427368at2759"/>
<dbReference type="PROSITE" id="PS00678">
    <property type="entry name" value="WD_REPEATS_1"/>
    <property type="match status" value="2"/>
</dbReference>
<feature type="compositionally biased region" description="Acidic residues" evidence="7">
    <location>
        <begin position="869"/>
        <end position="893"/>
    </location>
</feature>
<name>A0A8B7YKL6_ACAPL</name>
<evidence type="ECO:0000256" key="1">
    <source>
        <dbReference type="ARBA" id="ARBA00004123"/>
    </source>
</evidence>
<evidence type="ECO:0000259" key="8">
    <source>
        <dbReference type="PROSITE" id="PS50118"/>
    </source>
</evidence>
<dbReference type="SUPFAM" id="SSF50978">
    <property type="entry name" value="WD40 repeat-like"/>
    <property type="match status" value="1"/>
</dbReference>
<dbReference type="InterPro" id="IPR022100">
    <property type="entry name" value="WDHD1/CFT4_beta-prop_2nd"/>
</dbReference>
<dbReference type="Pfam" id="PF12341">
    <property type="entry name" value="Mcl1_mid"/>
    <property type="match status" value="1"/>
</dbReference>
<dbReference type="InterPro" id="IPR001680">
    <property type="entry name" value="WD40_rpt"/>
</dbReference>
<dbReference type="GO" id="GO:0003677">
    <property type="term" value="F:DNA binding"/>
    <property type="evidence" value="ECO:0007669"/>
    <property type="project" value="UniProtKB-UniRule"/>
</dbReference>
<dbReference type="AlphaFoldDB" id="A0A8B7YKL6"/>
<dbReference type="GO" id="GO:0006261">
    <property type="term" value="P:DNA-templated DNA replication"/>
    <property type="evidence" value="ECO:0007669"/>
    <property type="project" value="InterPro"/>
</dbReference>
<proteinExistence type="predicted"/>
<comment type="subcellular location">
    <subcellularLocation>
        <location evidence="1">Nucleus</location>
    </subcellularLocation>
</comment>
<evidence type="ECO:0000313" key="9">
    <source>
        <dbReference type="Proteomes" id="UP000694845"/>
    </source>
</evidence>
<feature type="compositionally biased region" description="Acidic residues" evidence="7">
    <location>
        <begin position="820"/>
        <end position="830"/>
    </location>
</feature>
<dbReference type="PANTHER" id="PTHR19932">
    <property type="entry name" value="WD REPEAT AND HMG-BOX DNA BINDING PROTEIN"/>
    <property type="match status" value="1"/>
</dbReference>